<feature type="compositionally biased region" description="Polar residues" evidence="1">
    <location>
        <begin position="177"/>
        <end position="192"/>
    </location>
</feature>
<dbReference type="AlphaFoldDB" id="A0A8S9KNM2"/>
<feature type="region of interest" description="Disordered" evidence="1">
    <location>
        <begin position="176"/>
        <end position="217"/>
    </location>
</feature>
<protein>
    <submittedName>
        <fullName evidence="2">Uncharacterized protein</fullName>
    </submittedName>
</protein>
<reference evidence="2" key="1">
    <citation type="submission" date="2019-12" db="EMBL/GenBank/DDBJ databases">
        <title>Genome sequencing and annotation of Brassica cretica.</title>
        <authorList>
            <person name="Studholme D.J."/>
            <person name="Sarris P.F."/>
        </authorList>
    </citation>
    <scope>NUCLEOTIDE SEQUENCE</scope>
    <source>
        <strain evidence="2">PFS-102/07</strain>
        <tissue evidence="2">Leaf</tissue>
    </source>
</reference>
<sequence length="217" mass="25146">MIATLILKRDEYRDLHDQEGHLRNAAGQRLDDQRALIPDQNAEAPAGKGDEELKYHVNAIIEDDFWQVVKEKFQDGDFKVESYEQRSIPAVHHGSTESVVSCETVIIMTHEEFRTKQPHPPEPFRMKYIDRYHEQVADQHIESTDNRQSTPIIDRRAPLYYRVQLSKIDIARLNALRNPSQPSETSTENISEQSEDAPDLMQVDQATVGRTLRKRKE</sequence>
<dbReference type="EMBL" id="QGKY02000164">
    <property type="protein sequence ID" value="KAF2595461.1"/>
    <property type="molecule type" value="Genomic_DNA"/>
</dbReference>
<proteinExistence type="predicted"/>
<name>A0A8S9KNM2_BRACR</name>
<evidence type="ECO:0000313" key="2">
    <source>
        <dbReference type="EMBL" id="KAF2595461.1"/>
    </source>
</evidence>
<evidence type="ECO:0000256" key="1">
    <source>
        <dbReference type="SAM" id="MobiDB-lite"/>
    </source>
</evidence>
<organism evidence="2">
    <name type="scientific">Brassica cretica</name>
    <name type="common">Mustard</name>
    <dbReference type="NCBI Taxonomy" id="69181"/>
    <lineage>
        <taxon>Eukaryota</taxon>
        <taxon>Viridiplantae</taxon>
        <taxon>Streptophyta</taxon>
        <taxon>Embryophyta</taxon>
        <taxon>Tracheophyta</taxon>
        <taxon>Spermatophyta</taxon>
        <taxon>Magnoliopsida</taxon>
        <taxon>eudicotyledons</taxon>
        <taxon>Gunneridae</taxon>
        <taxon>Pentapetalae</taxon>
        <taxon>rosids</taxon>
        <taxon>malvids</taxon>
        <taxon>Brassicales</taxon>
        <taxon>Brassicaceae</taxon>
        <taxon>Brassiceae</taxon>
        <taxon>Brassica</taxon>
    </lineage>
</organism>
<accession>A0A8S9KNM2</accession>
<gene>
    <name evidence="2" type="ORF">F2Q70_00043125</name>
</gene>
<comment type="caution">
    <text evidence="2">The sequence shown here is derived from an EMBL/GenBank/DDBJ whole genome shotgun (WGS) entry which is preliminary data.</text>
</comment>